<dbReference type="PANTHER" id="PTHR23210">
    <property type="entry name" value="ACTIVATING TRANSCRIPTION FACTOR 7 INTERACTING PROTEIN"/>
    <property type="match status" value="1"/>
</dbReference>
<feature type="compositionally biased region" description="Basic and acidic residues" evidence="1">
    <location>
        <begin position="78"/>
        <end position="123"/>
    </location>
</feature>
<dbReference type="InterPro" id="IPR036116">
    <property type="entry name" value="FN3_sf"/>
</dbReference>
<evidence type="ECO:0000259" key="2">
    <source>
        <dbReference type="PROSITE" id="PS50853"/>
    </source>
</evidence>
<evidence type="ECO:0000256" key="1">
    <source>
        <dbReference type="SAM" id="MobiDB-lite"/>
    </source>
</evidence>
<dbReference type="EMBL" id="CAXAJV020001293">
    <property type="protein sequence ID" value="CAL7943284.1"/>
    <property type="molecule type" value="Genomic_DNA"/>
</dbReference>
<feature type="compositionally biased region" description="Polar residues" evidence="1">
    <location>
        <begin position="986"/>
        <end position="1003"/>
    </location>
</feature>
<sequence>MEALRSDTLHTSDSMQPLSYINTNNIDELSKEKEEELLYGAGDDGDEEDALSDDSMRLRLSDDEIEAEDIEVLVSDNQENKETINENEVMSEKNGDKEDSLALEKSVKNEADAKEINPEEQRSGNDPTNEQIVIVSEKNVKKLENEAIKPRVTSMPRPWLSYESQWRFTRANSGRTFRGINHSHNRYGYLTSRGHYRPQLYNYNMRFHNSFLPFERGRGNGIFNSYNRSMYGNRPPLKGFKPNIIQKLNSSTELDQNPISPIKTNISIDIKVNKDVNNIKINDSKEMSKDNTLNNVSSRSTDKNNQTNEIENIDTKNCHEETFVDNNSANNSLTLENNLEENSKLIVSNNSKCKDTIEVNSLSDNSNEKFENSAINSHDANALVDKIIENNCTNNTNHDSGEFCDESPDNFKQIKSLNIVDKKYTSDKNVIIKDIEMNSINNQEQDKAIKAVDIGIKDTELVKEINKSKEEELDTNQESMNIDPKMGLPEENCKSVTSSSSTEDKVINNELTINEEMMDHKVEKILIHEKPEVFLQSAKLNEDNENDILKAKITASNDTTNNKDDNEIRIVPNDKSEELVANSNKCDNNQLKNSNDSTNSTNISKLVVSDDQLIHTKINIQEQNKDVAIKEGKECTEKENSKINCENVDLTLKENNLTSIKSQNDLLDFVTDGKNDSSDSIKKTVSKGVTETDVSVTTQKRRRRTKKMAAAAEAVSEEDKQVKESGRQKRRTAKNAEEIIRKKFLNHDSDLESSDDSEKFVVVNYKLSEDARSLSPSSSLKRTCPDDDKTIINGNVKKIKINSEATSDKLKMKDNNSENLKNLKYIHKFFQRDLNEKLPKLKQEELEELLIQKIVETITMRDEIGKLREQARISERNQEVTRAKCQQLAKQIKDFEMVLSRNAADRRANNDKRTPPIKINRSVGLQVNFVTDHGVQNLRQLQQNSNMRSLQVSNSNNILNTSINEPNNASSPRRGIKVRSPRKTESTCGQTPTIVSQNHTQSSNITSTITPAALVVARTKPLDTQHSLTLSNQSSVQQIISTQQSQPQLQQPQQGITLNGKFSNQINRQGPITTNVIKSRTNDLIDLTDEEEKSKVTGVPVVTTTITDQQLNLAQKTQQPCFQRVIQTIPGNVAIASQPPSIRVVQPASQPTPTALVNNMNAPRLAYVMQGGVPTRQLLIAPNTTTIRPVTSCRASFSTLTYKTGISTIANGTVRVLTTPATTNVQLNKHPAPLPDVRNYAVNPLWKLPPPAPSLKISKVAHGIVLSWNMNLSDKYADIASYQLYAYQEMVGVPPNTSLWKKVGDVRALPLPMACTLTQFSEGNNYYFAVRAVDTHSRKGQYSIPGNISL</sequence>
<feature type="compositionally biased region" description="Basic and acidic residues" evidence="1">
    <location>
        <begin position="717"/>
        <end position="727"/>
    </location>
</feature>
<feature type="region of interest" description="Disordered" evidence="1">
    <location>
        <begin position="287"/>
        <end position="316"/>
    </location>
</feature>
<dbReference type="InterPro" id="IPR026085">
    <property type="entry name" value="ATF7-int"/>
</dbReference>
<dbReference type="InterPro" id="IPR013783">
    <property type="entry name" value="Ig-like_fold"/>
</dbReference>
<dbReference type="Pfam" id="PF16794">
    <property type="entry name" value="fn3_4"/>
    <property type="match status" value="1"/>
</dbReference>
<feature type="compositionally biased region" description="Acidic residues" evidence="1">
    <location>
        <begin position="43"/>
        <end position="52"/>
    </location>
</feature>
<keyword evidence="4" id="KW-1185">Reference proteome</keyword>
<feature type="compositionally biased region" description="Basic and acidic residues" evidence="1">
    <location>
        <begin position="673"/>
        <end position="682"/>
    </location>
</feature>
<dbReference type="PANTHER" id="PTHR23210:SF26">
    <property type="entry name" value="ACTIVATING TRANSCRIPTION FACTOR 7-INTERACTING PROTEIN 1"/>
    <property type="match status" value="1"/>
</dbReference>
<feature type="domain" description="Fibronectin type-III" evidence="2">
    <location>
        <begin position="1249"/>
        <end position="1350"/>
    </location>
</feature>
<gene>
    <name evidence="3" type="ORF">XYLVIOL_LOCUS5999</name>
</gene>
<feature type="region of interest" description="Disordered" evidence="1">
    <location>
        <begin position="673"/>
        <end position="734"/>
    </location>
</feature>
<feature type="compositionally biased region" description="Polar residues" evidence="1">
    <location>
        <begin position="290"/>
        <end position="310"/>
    </location>
</feature>
<organism evidence="3 4">
    <name type="scientific">Xylocopa violacea</name>
    <name type="common">Violet carpenter bee</name>
    <name type="synonym">Apis violacea</name>
    <dbReference type="NCBI Taxonomy" id="135666"/>
    <lineage>
        <taxon>Eukaryota</taxon>
        <taxon>Metazoa</taxon>
        <taxon>Ecdysozoa</taxon>
        <taxon>Arthropoda</taxon>
        <taxon>Hexapoda</taxon>
        <taxon>Insecta</taxon>
        <taxon>Pterygota</taxon>
        <taxon>Neoptera</taxon>
        <taxon>Endopterygota</taxon>
        <taxon>Hymenoptera</taxon>
        <taxon>Apocrita</taxon>
        <taxon>Aculeata</taxon>
        <taxon>Apoidea</taxon>
        <taxon>Anthophila</taxon>
        <taxon>Apidae</taxon>
        <taxon>Xylocopa</taxon>
        <taxon>Xylocopa</taxon>
    </lineage>
</organism>
<evidence type="ECO:0000313" key="3">
    <source>
        <dbReference type="EMBL" id="CAL7943284.1"/>
    </source>
</evidence>
<dbReference type="Proteomes" id="UP001642520">
    <property type="component" value="Unassembled WGS sequence"/>
</dbReference>
<feature type="region of interest" description="Disordered" evidence="1">
    <location>
        <begin position="32"/>
        <end position="55"/>
    </location>
</feature>
<reference evidence="3 4" key="1">
    <citation type="submission" date="2024-08" db="EMBL/GenBank/DDBJ databases">
        <authorList>
            <person name="Will J Nash"/>
            <person name="Angela Man"/>
            <person name="Seanna McTaggart"/>
            <person name="Kendall Baker"/>
            <person name="Tom Barker"/>
            <person name="Leah Catchpole"/>
            <person name="Alex Durrant"/>
            <person name="Karim Gharbi"/>
            <person name="Naomi Irish"/>
            <person name="Gemy Kaithakottil"/>
            <person name="Debby Ku"/>
            <person name="Aaliyah Providence"/>
            <person name="Felix Shaw"/>
            <person name="David Swarbreck"/>
            <person name="Chris Watkins"/>
            <person name="Ann M. McCartney"/>
            <person name="Giulio Formenti"/>
            <person name="Alice Mouton"/>
            <person name="Noel Vella"/>
            <person name="Bjorn M von Reumont"/>
            <person name="Adriana Vella"/>
            <person name="Wilfried Haerty"/>
        </authorList>
    </citation>
    <scope>NUCLEOTIDE SEQUENCE [LARGE SCALE GENOMIC DNA]</scope>
</reference>
<dbReference type="InterPro" id="IPR056565">
    <property type="entry name" value="Fn3_ATF7IP"/>
</dbReference>
<comment type="caution">
    <text evidence="3">The sequence shown here is derived from an EMBL/GenBank/DDBJ whole genome shotgun (WGS) entry which is preliminary data.</text>
</comment>
<dbReference type="SUPFAM" id="SSF49265">
    <property type="entry name" value="Fibronectin type III"/>
    <property type="match status" value="1"/>
</dbReference>
<evidence type="ECO:0000313" key="4">
    <source>
        <dbReference type="Proteomes" id="UP001642520"/>
    </source>
</evidence>
<feature type="region of interest" description="Disordered" evidence="1">
    <location>
        <begin position="74"/>
        <end position="128"/>
    </location>
</feature>
<accession>A0ABP1NQH8</accession>
<dbReference type="CDD" id="cd00063">
    <property type="entry name" value="FN3"/>
    <property type="match status" value="1"/>
</dbReference>
<proteinExistence type="predicted"/>
<dbReference type="PROSITE" id="PS50853">
    <property type="entry name" value="FN3"/>
    <property type="match status" value="1"/>
</dbReference>
<feature type="region of interest" description="Disordered" evidence="1">
    <location>
        <begin position="959"/>
        <end position="1003"/>
    </location>
</feature>
<dbReference type="Gene3D" id="2.60.40.10">
    <property type="entry name" value="Immunoglobulins"/>
    <property type="match status" value="1"/>
</dbReference>
<dbReference type="InterPro" id="IPR003961">
    <property type="entry name" value="FN3_dom"/>
</dbReference>
<feature type="region of interest" description="Disordered" evidence="1">
    <location>
        <begin position="469"/>
        <end position="503"/>
    </location>
</feature>
<feature type="compositionally biased region" description="Polar residues" evidence="1">
    <location>
        <begin position="687"/>
        <end position="696"/>
    </location>
</feature>
<protein>
    <recommendedName>
        <fullName evidence="2">Fibronectin type-III domain-containing protein</fullName>
    </recommendedName>
</protein>
<name>A0ABP1NQH8_XYLVO</name>